<dbReference type="AlphaFoldDB" id="A0A2P5D891"/>
<sequence>MPGLLLSMSVLCWNVQGLGNPCTIIPYVTGSISLPCVLFSFWKLDLLVVWQRGLNPLLVFSTLLLSIVWDVVED</sequence>
<accession>A0A2P5D891</accession>
<dbReference type="OrthoDB" id="1001388at2759"/>
<name>A0A2P5D891_TREOI</name>
<dbReference type="Proteomes" id="UP000237000">
    <property type="component" value="Unassembled WGS sequence"/>
</dbReference>
<evidence type="ECO:0000313" key="3">
    <source>
        <dbReference type="Proteomes" id="UP000237000"/>
    </source>
</evidence>
<feature type="chain" id="PRO_5015149337" evidence="1">
    <location>
        <begin position="18"/>
        <end position="74"/>
    </location>
</feature>
<reference evidence="3" key="1">
    <citation type="submission" date="2016-06" db="EMBL/GenBank/DDBJ databases">
        <title>Parallel loss of symbiosis genes in relatives of nitrogen-fixing non-legume Parasponia.</title>
        <authorList>
            <person name="Van Velzen R."/>
            <person name="Holmer R."/>
            <person name="Bu F."/>
            <person name="Rutten L."/>
            <person name="Van Zeijl A."/>
            <person name="Liu W."/>
            <person name="Santuari L."/>
            <person name="Cao Q."/>
            <person name="Sharma T."/>
            <person name="Shen D."/>
            <person name="Roswanjaya Y."/>
            <person name="Wardhani T."/>
            <person name="Kalhor M.S."/>
            <person name="Jansen J."/>
            <person name="Van den Hoogen J."/>
            <person name="Gungor B."/>
            <person name="Hartog M."/>
            <person name="Hontelez J."/>
            <person name="Verver J."/>
            <person name="Yang W.-C."/>
            <person name="Schijlen E."/>
            <person name="Repin R."/>
            <person name="Schilthuizen M."/>
            <person name="Schranz E."/>
            <person name="Heidstra R."/>
            <person name="Miyata K."/>
            <person name="Fedorova E."/>
            <person name="Kohlen W."/>
            <person name="Bisseling T."/>
            <person name="Smit S."/>
            <person name="Geurts R."/>
        </authorList>
    </citation>
    <scope>NUCLEOTIDE SEQUENCE [LARGE SCALE GENOMIC DNA]</scope>
    <source>
        <strain evidence="3">cv. RG33-2</strain>
    </source>
</reference>
<keyword evidence="1" id="KW-0732">Signal</keyword>
<dbReference type="InParanoid" id="A0A2P5D891"/>
<evidence type="ECO:0000256" key="1">
    <source>
        <dbReference type="SAM" id="SignalP"/>
    </source>
</evidence>
<feature type="signal peptide" evidence="1">
    <location>
        <begin position="1"/>
        <end position="17"/>
    </location>
</feature>
<gene>
    <name evidence="2" type="ORF">TorRG33x02_259100</name>
</gene>
<dbReference type="EMBL" id="JXTC01000288">
    <property type="protein sequence ID" value="PON69484.1"/>
    <property type="molecule type" value="Genomic_DNA"/>
</dbReference>
<keyword evidence="3" id="KW-1185">Reference proteome</keyword>
<organism evidence="2 3">
    <name type="scientific">Trema orientale</name>
    <name type="common">Charcoal tree</name>
    <name type="synonym">Celtis orientalis</name>
    <dbReference type="NCBI Taxonomy" id="63057"/>
    <lineage>
        <taxon>Eukaryota</taxon>
        <taxon>Viridiplantae</taxon>
        <taxon>Streptophyta</taxon>
        <taxon>Embryophyta</taxon>
        <taxon>Tracheophyta</taxon>
        <taxon>Spermatophyta</taxon>
        <taxon>Magnoliopsida</taxon>
        <taxon>eudicotyledons</taxon>
        <taxon>Gunneridae</taxon>
        <taxon>Pentapetalae</taxon>
        <taxon>rosids</taxon>
        <taxon>fabids</taxon>
        <taxon>Rosales</taxon>
        <taxon>Cannabaceae</taxon>
        <taxon>Trema</taxon>
    </lineage>
</organism>
<protein>
    <submittedName>
        <fullName evidence="2">Uncharacterized protein</fullName>
    </submittedName>
</protein>
<comment type="caution">
    <text evidence="2">The sequence shown here is derived from an EMBL/GenBank/DDBJ whole genome shotgun (WGS) entry which is preliminary data.</text>
</comment>
<evidence type="ECO:0000313" key="2">
    <source>
        <dbReference type="EMBL" id="PON69484.1"/>
    </source>
</evidence>
<proteinExistence type="predicted"/>